<reference evidence="3 4" key="1">
    <citation type="submission" date="2019-03" db="EMBL/GenBank/DDBJ databases">
        <title>Genomic Encyclopedia of Archaeal and Bacterial Type Strains, Phase II (KMG-II): from individual species to whole genera.</title>
        <authorList>
            <person name="Goeker M."/>
        </authorList>
    </citation>
    <scope>NUCLEOTIDE SEQUENCE [LARGE SCALE GENOMIC DNA]</scope>
    <source>
        <strain evidence="3 4">DSM 22554</strain>
    </source>
</reference>
<dbReference type="OrthoDB" id="9792011at2"/>
<organism evidence="3 4">
    <name type="scientific">Albibacterium bauzanense</name>
    <dbReference type="NCBI Taxonomy" id="653929"/>
    <lineage>
        <taxon>Bacteria</taxon>
        <taxon>Pseudomonadati</taxon>
        <taxon>Bacteroidota</taxon>
        <taxon>Sphingobacteriia</taxon>
        <taxon>Sphingobacteriales</taxon>
        <taxon>Sphingobacteriaceae</taxon>
        <taxon>Albibacterium</taxon>
    </lineage>
</organism>
<feature type="domain" description="DUF4397" evidence="2">
    <location>
        <begin position="44"/>
        <end position="161"/>
    </location>
</feature>
<dbReference type="InterPro" id="IPR025510">
    <property type="entry name" value="DUF4397"/>
</dbReference>
<dbReference type="RefSeq" id="WP_132220455.1">
    <property type="nucleotide sequence ID" value="NZ_SMGO01000001.1"/>
</dbReference>
<evidence type="ECO:0000259" key="2">
    <source>
        <dbReference type="Pfam" id="PF14344"/>
    </source>
</evidence>
<dbReference type="AlphaFoldDB" id="A0A4R1M1E4"/>
<keyword evidence="4" id="KW-1185">Reference proteome</keyword>
<comment type="caution">
    <text evidence="3">The sequence shown here is derived from an EMBL/GenBank/DDBJ whole genome shotgun (WGS) entry which is preliminary data.</text>
</comment>
<gene>
    <name evidence="3" type="ORF">C8N28_0094</name>
</gene>
<name>A0A4R1M1E4_9SPHI</name>
<dbReference type="EMBL" id="SMGO01000001">
    <property type="protein sequence ID" value="TCK84800.1"/>
    <property type="molecule type" value="Genomic_DNA"/>
</dbReference>
<feature type="chain" id="PRO_5020465641" evidence="1">
    <location>
        <begin position="32"/>
        <end position="241"/>
    </location>
</feature>
<keyword evidence="1" id="KW-0732">Signal</keyword>
<dbReference type="PROSITE" id="PS51257">
    <property type="entry name" value="PROKAR_LIPOPROTEIN"/>
    <property type="match status" value="1"/>
</dbReference>
<protein>
    <submittedName>
        <fullName evidence="3">Uncharacterized protein DUF4397</fullName>
    </submittedName>
</protein>
<sequence>MKTAFKIKSSKASSIMLLLFALISFSLSSCLKDSGPDTGSIVSAITVIHASPNSPAFDFVLDNQRILDPSGPEFVYGKRIPYFRAFSGSRLARIYEKNNFITPLHEVELKLTSGNYYSLFISGKKESLTSLLIDDDLTKPVEGKAKIRFVNLSPDAPALDFNISQTTTLASDKKFNEYTSFQEVDAGNYEATIKSHSGNSVNLPVDLELKDGNIYTIWAKGLISTDVEEEEFGYDILNHNN</sequence>
<evidence type="ECO:0000256" key="1">
    <source>
        <dbReference type="SAM" id="SignalP"/>
    </source>
</evidence>
<feature type="signal peptide" evidence="1">
    <location>
        <begin position="1"/>
        <end position="31"/>
    </location>
</feature>
<evidence type="ECO:0000313" key="4">
    <source>
        <dbReference type="Proteomes" id="UP000294616"/>
    </source>
</evidence>
<evidence type="ECO:0000313" key="3">
    <source>
        <dbReference type="EMBL" id="TCK84800.1"/>
    </source>
</evidence>
<dbReference type="Proteomes" id="UP000294616">
    <property type="component" value="Unassembled WGS sequence"/>
</dbReference>
<dbReference type="Pfam" id="PF14344">
    <property type="entry name" value="DUF4397"/>
    <property type="match status" value="1"/>
</dbReference>
<accession>A0A4R1M1E4</accession>
<proteinExistence type="predicted"/>